<dbReference type="CDD" id="cd03691">
    <property type="entry name" value="BipA_TypA_II"/>
    <property type="match status" value="1"/>
</dbReference>
<dbReference type="Pfam" id="PF00009">
    <property type="entry name" value="GTP_EFTU"/>
    <property type="match status" value="1"/>
</dbReference>
<gene>
    <name evidence="5" type="primary">typA</name>
    <name evidence="3" type="synonym">bipA</name>
    <name evidence="5" type="ordered locus">ANT_15490</name>
</gene>
<comment type="subunit">
    <text evidence="3">Monomer.</text>
</comment>
<keyword evidence="3" id="KW-0690">Ribosome biogenesis</keyword>
<dbReference type="HAMAP" id="MF_00849">
    <property type="entry name" value="BipA"/>
    <property type="match status" value="1"/>
</dbReference>
<dbReference type="InterPro" id="IPR009000">
    <property type="entry name" value="Transl_B-barrel_sf"/>
</dbReference>
<feature type="binding site" evidence="3">
    <location>
        <begin position="25"/>
        <end position="30"/>
    </location>
    <ligand>
        <name>GTP</name>
        <dbReference type="ChEBI" id="CHEBI:37565"/>
    </ligand>
</feature>
<dbReference type="Gene3D" id="3.30.70.870">
    <property type="entry name" value="Elongation Factor G (Translational Gtpase), domain 3"/>
    <property type="match status" value="1"/>
</dbReference>
<dbReference type="EC" id="3.6.5.-" evidence="3"/>
<evidence type="ECO:0000256" key="1">
    <source>
        <dbReference type="ARBA" id="ARBA00022741"/>
    </source>
</evidence>
<dbReference type="NCBIfam" id="TIGR01394">
    <property type="entry name" value="TypA_BipA"/>
    <property type="match status" value="1"/>
</dbReference>
<dbReference type="GO" id="GO:0000027">
    <property type="term" value="P:ribosomal large subunit assembly"/>
    <property type="evidence" value="ECO:0007669"/>
    <property type="project" value="UniProtKB-UniRule"/>
</dbReference>
<keyword evidence="6" id="KW-1185">Reference proteome</keyword>
<keyword evidence="3" id="KW-0820">tRNA-binding</keyword>
<dbReference type="SUPFAM" id="SSF52540">
    <property type="entry name" value="P-loop containing nucleoside triphosphate hydrolases"/>
    <property type="match status" value="1"/>
</dbReference>
<dbReference type="GO" id="GO:1990904">
    <property type="term" value="C:ribonucleoprotein complex"/>
    <property type="evidence" value="ECO:0007669"/>
    <property type="project" value="TreeGrafter"/>
</dbReference>
<keyword evidence="3" id="KW-0694">RNA-binding</keyword>
<evidence type="ECO:0000313" key="6">
    <source>
        <dbReference type="Proteomes" id="UP000008922"/>
    </source>
</evidence>
<protein>
    <recommendedName>
        <fullName evidence="3">Large ribosomal subunit assembly factor BipA</fullName>
        <ecNumber evidence="3">3.6.5.-</ecNumber>
    </recommendedName>
    <alternativeName>
        <fullName evidence="3">GTP-binding protein BipA</fullName>
    </alternativeName>
</protein>
<dbReference type="InParanoid" id="E8N563"/>
<keyword evidence="2 3" id="KW-0342">GTP-binding</keyword>
<dbReference type="SUPFAM" id="SSF50447">
    <property type="entry name" value="Translation proteins"/>
    <property type="match status" value="1"/>
</dbReference>
<dbReference type="GO" id="GO:0005829">
    <property type="term" value="C:cytosol"/>
    <property type="evidence" value="ECO:0007669"/>
    <property type="project" value="TreeGrafter"/>
</dbReference>
<organism evidence="5 6">
    <name type="scientific">Anaerolinea thermophila (strain DSM 14523 / JCM 11388 / NBRC 100420 / UNI-1)</name>
    <dbReference type="NCBI Taxonomy" id="926569"/>
    <lineage>
        <taxon>Bacteria</taxon>
        <taxon>Bacillati</taxon>
        <taxon>Chloroflexota</taxon>
        <taxon>Anaerolineae</taxon>
        <taxon>Anaerolineales</taxon>
        <taxon>Anaerolineaceae</taxon>
        <taxon>Anaerolinea</taxon>
    </lineage>
</organism>
<dbReference type="InterPro" id="IPR047043">
    <property type="entry name" value="BipA_III"/>
</dbReference>
<dbReference type="GO" id="GO:0000049">
    <property type="term" value="F:tRNA binding"/>
    <property type="evidence" value="ECO:0007669"/>
    <property type="project" value="UniProtKB-KW"/>
</dbReference>
<keyword evidence="3" id="KW-0699">rRNA-binding</keyword>
<dbReference type="NCBIfam" id="TIGR00231">
    <property type="entry name" value="small_GTP"/>
    <property type="match status" value="1"/>
</dbReference>
<evidence type="ECO:0000313" key="5">
    <source>
        <dbReference type="EMBL" id="BAJ63577.1"/>
    </source>
</evidence>
<dbReference type="CDD" id="cd16263">
    <property type="entry name" value="BipA_III"/>
    <property type="match status" value="1"/>
</dbReference>
<dbReference type="InterPro" id="IPR005225">
    <property type="entry name" value="Small_GTP-bd"/>
</dbReference>
<dbReference type="KEGG" id="atm:ANT_15490"/>
<dbReference type="PRINTS" id="PR00315">
    <property type="entry name" value="ELONGATNFCT"/>
</dbReference>
<evidence type="ECO:0000259" key="4">
    <source>
        <dbReference type="PROSITE" id="PS51722"/>
    </source>
</evidence>
<comment type="catalytic activity">
    <reaction evidence="3">
        <text>GTP + H2O = GDP + phosphate + H(+)</text>
        <dbReference type="Rhea" id="RHEA:19669"/>
        <dbReference type="ChEBI" id="CHEBI:15377"/>
        <dbReference type="ChEBI" id="CHEBI:15378"/>
        <dbReference type="ChEBI" id="CHEBI:37565"/>
        <dbReference type="ChEBI" id="CHEBI:43474"/>
        <dbReference type="ChEBI" id="CHEBI:58189"/>
    </reaction>
</comment>
<feature type="domain" description="Tr-type G" evidence="4">
    <location>
        <begin position="13"/>
        <end position="212"/>
    </location>
</feature>
<dbReference type="PROSITE" id="PS51722">
    <property type="entry name" value="G_TR_2"/>
    <property type="match status" value="1"/>
</dbReference>
<dbReference type="InterPro" id="IPR042116">
    <property type="entry name" value="TypA/BipA_C"/>
</dbReference>
<dbReference type="InterPro" id="IPR006298">
    <property type="entry name" value="BipA"/>
</dbReference>
<keyword evidence="3" id="KW-0378">Hydrolase</keyword>
<dbReference type="FunCoup" id="E8N563">
    <property type="interactions" value="364"/>
</dbReference>
<keyword evidence="3" id="KW-0963">Cytoplasm</keyword>
<dbReference type="PROSITE" id="PS00301">
    <property type="entry name" value="G_TR_1"/>
    <property type="match status" value="1"/>
</dbReference>
<dbReference type="Proteomes" id="UP000008922">
    <property type="component" value="Chromosome"/>
</dbReference>
<dbReference type="PANTHER" id="PTHR42908:SF8">
    <property type="entry name" value="TR-TYPE G DOMAIN-CONTAINING PROTEIN"/>
    <property type="match status" value="1"/>
</dbReference>
<dbReference type="Gene3D" id="2.40.50.250">
    <property type="entry name" value="bipa protein"/>
    <property type="match status" value="1"/>
</dbReference>
<dbReference type="eggNOG" id="COG1217">
    <property type="taxonomic scope" value="Bacteria"/>
</dbReference>
<dbReference type="FunFam" id="3.30.70.870:FF:000003">
    <property type="entry name" value="GTP-binding protein TypA"/>
    <property type="match status" value="1"/>
</dbReference>
<evidence type="ECO:0000256" key="3">
    <source>
        <dbReference type="HAMAP-Rule" id="MF_00849"/>
    </source>
</evidence>
<keyword evidence="1 3" id="KW-0547">Nucleotide-binding</keyword>
<dbReference type="AlphaFoldDB" id="E8N563"/>
<dbReference type="PANTHER" id="PTHR42908">
    <property type="entry name" value="TRANSLATION ELONGATION FACTOR-RELATED"/>
    <property type="match status" value="1"/>
</dbReference>
<dbReference type="InterPro" id="IPR053905">
    <property type="entry name" value="EF-G-like_DII"/>
</dbReference>
<proteinExistence type="inferred from homology"/>
<accession>E8N563</accession>
<dbReference type="GO" id="GO:0043022">
    <property type="term" value="F:ribosome binding"/>
    <property type="evidence" value="ECO:0007669"/>
    <property type="project" value="UniProtKB-UniRule"/>
</dbReference>
<dbReference type="InterPro" id="IPR035647">
    <property type="entry name" value="EFG_III/V"/>
</dbReference>
<dbReference type="FunFam" id="3.40.50.300:FF:000055">
    <property type="entry name" value="GTP-binding protein TypA"/>
    <property type="match status" value="1"/>
</dbReference>
<dbReference type="InterPro" id="IPR035651">
    <property type="entry name" value="BipA_V"/>
</dbReference>
<name>E8N563_ANATU</name>
<dbReference type="GO" id="GO:0019843">
    <property type="term" value="F:rRNA binding"/>
    <property type="evidence" value="ECO:0007669"/>
    <property type="project" value="UniProtKB-KW"/>
</dbReference>
<dbReference type="Pfam" id="PF22042">
    <property type="entry name" value="EF-G_D2"/>
    <property type="match status" value="1"/>
</dbReference>
<comment type="subcellular location">
    <subcellularLocation>
        <location evidence="3">Cytoplasm</location>
    </subcellularLocation>
    <text evidence="3">Binds to ribosomes.</text>
</comment>
<dbReference type="GO" id="GO:0005525">
    <property type="term" value="F:GTP binding"/>
    <property type="evidence" value="ECO:0007669"/>
    <property type="project" value="UniProtKB-UniRule"/>
</dbReference>
<dbReference type="FunFam" id="2.40.50.250:FF:000001">
    <property type="entry name" value="GTP-binding protein TypA"/>
    <property type="match status" value="1"/>
</dbReference>
<reference evidence="5 6" key="1">
    <citation type="submission" date="2010-12" db="EMBL/GenBank/DDBJ databases">
        <title>Whole genome sequence of Anaerolinea thermophila UNI-1.</title>
        <authorList>
            <person name="Narita-Yamada S."/>
            <person name="Kishi E."/>
            <person name="Watanabe Y."/>
            <person name="Takasaki K."/>
            <person name="Ankai A."/>
            <person name="Oguchi A."/>
            <person name="Fukui S."/>
            <person name="Takahashi M."/>
            <person name="Yashiro I."/>
            <person name="Hosoyama A."/>
            <person name="Sekiguchi Y."/>
            <person name="Hanada S."/>
            <person name="Fujita N."/>
        </authorList>
    </citation>
    <scope>NUCLEOTIDE SEQUENCE [LARGE SCALE GENOMIC DNA]</scope>
    <source>
        <strain evidence="6">DSM 14523 / JCM 11388 / NBRC 100420 / UNI-1</strain>
    </source>
</reference>
<dbReference type="InterPro" id="IPR047041">
    <property type="entry name" value="BipA_GTP-bd_dom"/>
</dbReference>
<dbReference type="STRING" id="926569.ANT_15490"/>
<dbReference type="FunFam" id="3.30.70.240:FF:000002">
    <property type="entry name" value="GTP-binding protein TypA"/>
    <property type="match status" value="1"/>
</dbReference>
<dbReference type="CDD" id="cd01891">
    <property type="entry name" value="TypA_BipA"/>
    <property type="match status" value="1"/>
</dbReference>
<dbReference type="SMART" id="SM00838">
    <property type="entry name" value="EFG_C"/>
    <property type="match status" value="1"/>
</dbReference>
<dbReference type="InterPro" id="IPR048876">
    <property type="entry name" value="BipA_C"/>
</dbReference>
<dbReference type="Pfam" id="PF21018">
    <property type="entry name" value="BipA_C"/>
    <property type="match status" value="1"/>
</dbReference>
<dbReference type="SUPFAM" id="SSF54980">
    <property type="entry name" value="EF-G C-terminal domain-like"/>
    <property type="match status" value="2"/>
</dbReference>
<dbReference type="Pfam" id="PF00679">
    <property type="entry name" value="EFG_C"/>
    <property type="match status" value="1"/>
</dbReference>
<dbReference type="GO" id="GO:0003924">
    <property type="term" value="F:GTPase activity"/>
    <property type="evidence" value="ECO:0007669"/>
    <property type="project" value="UniProtKB-UniRule"/>
</dbReference>
<dbReference type="HOGENOM" id="CLU_017016_4_0_0"/>
<dbReference type="InterPro" id="IPR000640">
    <property type="entry name" value="EFG_V-like"/>
</dbReference>
<dbReference type="Gene3D" id="2.40.30.10">
    <property type="entry name" value="Translation factors"/>
    <property type="match status" value="1"/>
</dbReference>
<dbReference type="InterPro" id="IPR031157">
    <property type="entry name" value="G_TR_CS"/>
</dbReference>
<dbReference type="EMBL" id="AP012029">
    <property type="protein sequence ID" value="BAJ63577.1"/>
    <property type="molecule type" value="Genomic_DNA"/>
</dbReference>
<comment type="function">
    <text evidence="3">A 50S ribosomal subunit assembly protein with GTPase activity, required for 50S subunit assembly at low temperatures, may also play a role in translation. Binds GTP and analogs. Binds the 70S ribosome between the 30S and 50S subunits, in a similar position as ribosome-bound EF-G; it contacts a number of ribosomal proteins, both rRNAs and the A-site tRNA.</text>
</comment>
<evidence type="ECO:0000256" key="2">
    <source>
        <dbReference type="ARBA" id="ARBA00023134"/>
    </source>
</evidence>
<dbReference type="Gene3D" id="3.30.70.240">
    <property type="match status" value="1"/>
</dbReference>
<sequence>MCVKEGNMLVRRNEIRNIAIIAHVDHGKTTLVDGMLRQARVFRENQFVMERVLDSNALERERGITILAKHTAVEIPDENGRLVKINIVDTPGHADFGGEVERVMNMVDGVLLLVDAAEGPMPQTRFVLKKALERGHRAIVVINKMDRKDAEPDRTLNQTFDLFIELGATEEQAEFPVIYANGLTGQSGTTPEMGPDLHPLFEAILKHIPAPVVDAESPFQLLVTNLFYDEYRGMSAIGRIHAGKIFAGQTIARIKRSGEIVPEKARYLFVYQGLEKREVEQAEAGEIIVVSGLENVEIGETLADFNEPVALPPIEVEEPTVRMTFGVNTSPFAGKEGKWGTSRKLRERLFEEARNNVALRVEETDTSDAFLVSGRGELQLAILIETMRREGYEFQVSRPEVIFRQGENGETLEPYEELHIDTSPDTVGTVVEMLGSRRGKMINMTDNSDNTVHLTYLIPTRGLLGFRYQFLTATKGMGVMNTLFHGYEELAGPIPSRLTNSIVAWETGVTTNYGLKNAEERGTLFVGPGVPVYEGMVVGETQRGSEVVVNVCKKKHLTNMRSSNKDIEVRLTPPRVMSLDEAIEFLADDELLEVTPLSFRIRKKILDTEERGKQAKREKELFD</sequence>
<dbReference type="InterPro" id="IPR027417">
    <property type="entry name" value="P-loop_NTPase"/>
</dbReference>
<dbReference type="InterPro" id="IPR047042">
    <property type="entry name" value="BipA_II"/>
</dbReference>
<dbReference type="Gene3D" id="3.40.50.300">
    <property type="entry name" value="P-loop containing nucleotide triphosphate hydrolases"/>
    <property type="match status" value="1"/>
</dbReference>
<comment type="similarity">
    <text evidence="3">Belongs to the TRAFAC class translation factor GTPase superfamily. Classic translation factor GTPase family. BipA subfamily.</text>
</comment>
<comment type="caution">
    <text evidence="3">Lacks conserved residue(s) required for the propagation of feature annotation.</text>
</comment>
<dbReference type="CDD" id="cd03710">
    <property type="entry name" value="BipA_TypA_C"/>
    <property type="match status" value="1"/>
</dbReference>
<dbReference type="InterPro" id="IPR000795">
    <property type="entry name" value="T_Tr_GTP-bd_dom"/>
</dbReference>